<reference evidence="3" key="2">
    <citation type="submission" date="2024-10" db="UniProtKB">
        <authorList>
            <consortium name="EnsemblProtists"/>
        </authorList>
    </citation>
    <scope>IDENTIFICATION</scope>
</reference>
<evidence type="ECO:0000256" key="1">
    <source>
        <dbReference type="SAM" id="SignalP"/>
    </source>
</evidence>
<dbReference type="PANTHER" id="PTHR43592">
    <property type="entry name" value="CAAX AMINO TERMINAL PROTEASE"/>
    <property type="match status" value="1"/>
</dbReference>
<proteinExistence type="predicted"/>
<protein>
    <recommendedName>
        <fullName evidence="2">EF-hand domain-containing protein</fullName>
    </recommendedName>
</protein>
<feature type="domain" description="EF-hand" evidence="2">
    <location>
        <begin position="347"/>
        <end position="382"/>
    </location>
</feature>
<dbReference type="EnsemblProtists" id="EOD13838">
    <property type="protein sequence ID" value="EOD13838"/>
    <property type="gene ID" value="EMIHUDRAFT_311211"/>
</dbReference>
<evidence type="ECO:0000259" key="2">
    <source>
        <dbReference type="PROSITE" id="PS50222"/>
    </source>
</evidence>
<reference evidence="4" key="1">
    <citation type="journal article" date="2013" name="Nature">
        <title>Pan genome of the phytoplankton Emiliania underpins its global distribution.</title>
        <authorList>
            <person name="Read B.A."/>
            <person name="Kegel J."/>
            <person name="Klute M.J."/>
            <person name="Kuo A."/>
            <person name="Lefebvre S.C."/>
            <person name="Maumus F."/>
            <person name="Mayer C."/>
            <person name="Miller J."/>
            <person name="Monier A."/>
            <person name="Salamov A."/>
            <person name="Young J."/>
            <person name="Aguilar M."/>
            <person name="Claverie J.M."/>
            <person name="Frickenhaus S."/>
            <person name="Gonzalez K."/>
            <person name="Herman E.K."/>
            <person name="Lin Y.C."/>
            <person name="Napier J."/>
            <person name="Ogata H."/>
            <person name="Sarno A.F."/>
            <person name="Shmutz J."/>
            <person name="Schroeder D."/>
            <person name="de Vargas C."/>
            <person name="Verret F."/>
            <person name="von Dassow P."/>
            <person name="Valentin K."/>
            <person name="Van de Peer Y."/>
            <person name="Wheeler G."/>
            <person name="Dacks J.B."/>
            <person name="Delwiche C.F."/>
            <person name="Dyhrman S.T."/>
            <person name="Glockner G."/>
            <person name="John U."/>
            <person name="Richards T."/>
            <person name="Worden A.Z."/>
            <person name="Zhang X."/>
            <person name="Grigoriev I.V."/>
            <person name="Allen A.E."/>
            <person name="Bidle K."/>
            <person name="Borodovsky M."/>
            <person name="Bowler C."/>
            <person name="Brownlee C."/>
            <person name="Cock J.M."/>
            <person name="Elias M."/>
            <person name="Gladyshev V.N."/>
            <person name="Groth M."/>
            <person name="Guda C."/>
            <person name="Hadaegh A."/>
            <person name="Iglesias-Rodriguez M.D."/>
            <person name="Jenkins J."/>
            <person name="Jones B.M."/>
            <person name="Lawson T."/>
            <person name="Leese F."/>
            <person name="Lindquist E."/>
            <person name="Lobanov A."/>
            <person name="Lomsadze A."/>
            <person name="Malik S.B."/>
            <person name="Marsh M.E."/>
            <person name="Mackinder L."/>
            <person name="Mock T."/>
            <person name="Mueller-Roeber B."/>
            <person name="Pagarete A."/>
            <person name="Parker M."/>
            <person name="Probert I."/>
            <person name="Quesneville H."/>
            <person name="Raines C."/>
            <person name="Rensing S.A."/>
            <person name="Riano-Pachon D.M."/>
            <person name="Richier S."/>
            <person name="Rokitta S."/>
            <person name="Shiraiwa Y."/>
            <person name="Soanes D.M."/>
            <person name="van der Giezen M."/>
            <person name="Wahlund T.M."/>
            <person name="Williams B."/>
            <person name="Wilson W."/>
            <person name="Wolfe G."/>
            <person name="Wurch L.L."/>
        </authorList>
    </citation>
    <scope>NUCLEOTIDE SEQUENCE</scope>
</reference>
<dbReference type="Pfam" id="PF02517">
    <property type="entry name" value="Rce1-like"/>
    <property type="match status" value="1"/>
</dbReference>
<dbReference type="CDD" id="cd00051">
    <property type="entry name" value="EFh"/>
    <property type="match status" value="1"/>
</dbReference>
<dbReference type="GO" id="GO:0080120">
    <property type="term" value="P:CAAX-box protein maturation"/>
    <property type="evidence" value="ECO:0007669"/>
    <property type="project" value="UniProtKB-ARBA"/>
</dbReference>
<feature type="chain" id="PRO_5044285579" description="EF-hand domain-containing protein" evidence="1">
    <location>
        <begin position="21"/>
        <end position="394"/>
    </location>
</feature>
<name>A0A0D3IRF3_EMIH1</name>
<evidence type="ECO:0000313" key="3">
    <source>
        <dbReference type="EnsemblProtists" id="EOD13838"/>
    </source>
</evidence>
<dbReference type="InterPro" id="IPR003675">
    <property type="entry name" value="Rce1/LyrA-like_dom"/>
</dbReference>
<dbReference type="PANTHER" id="PTHR43592:SF15">
    <property type="entry name" value="CAAX AMINO TERMINAL PROTEASE FAMILY PROTEIN"/>
    <property type="match status" value="1"/>
</dbReference>
<accession>A0A0D3IRF3</accession>
<dbReference type="SUPFAM" id="SSF47473">
    <property type="entry name" value="EF-hand"/>
    <property type="match status" value="1"/>
</dbReference>
<dbReference type="RefSeq" id="XP_005766267.1">
    <property type="nucleotide sequence ID" value="XM_005766210.1"/>
</dbReference>
<dbReference type="HOGENOM" id="CLU_701016_0_0_1"/>
<dbReference type="InterPro" id="IPR011992">
    <property type="entry name" value="EF-hand-dom_pair"/>
</dbReference>
<dbReference type="InterPro" id="IPR002048">
    <property type="entry name" value="EF_hand_dom"/>
</dbReference>
<dbReference type="OMA" id="MADGNIW"/>
<evidence type="ECO:0000313" key="4">
    <source>
        <dbReference type="Proteomes" id="UP000013827"/>
    </source>
</evidence>
<dbReference type="PaxDb" id="2903-EOD13838"/>
<dbReference type="AlphaFoldDB" id="A0A0D3IRF3"/>
<sequence length="394" mass="41315">MIAFLLPIASAFAPVLKVQPQDPRHSWVNRRTREISSAEVNVGLVRQLTLNQLLIGWTIWSGGEGAAVLARDAHFDSLLALPLGVLGVLPLIFISRKIERSESGVVADLNLSTNLLVLRLFGSEKQPVLALAASLFLACLTGLVEETTFRGEILPSLAQGNGLAGGVSLSTALFAALHVNPKAPLEGSAPSRRLPRNLAPSLAAGAARGRAEHRGRSGATFALLYVMSGNLAVPILAHSLYDCYTFYGTHLEIQLECTFLGPSSSVAGQMEYAKAQALMPSLPGSSGAAWRQRRGEAFLQSAAESAPALPAASPPLSLLPPHPAPACTGVVSRKELRIALYSYGVRLSGGESAAVLRAADADESGGVDFSEFLEFVGPSGDAAAAIKRALLGVR</sequence>
<dbReference type="GO" id="GO:0004175">
    <property type="term" value="F:endopeptidase activity"/>
    <property type="evidence" value="ECO:0007669"/>
    <property type="project" value="UniProtKB-ARBA"/>
</dbReference>
<dbReference type="GeneID" id="17259985"/>
<dbReference type="GO" id="GO:0005509">
    <property type="term" value="F:calcium ion binding"/>
    <property type="evidence" value="ECO:0007669"/>
    <property type="project" value="InterPro"/>
</dbReference>
<dbReference type="PROSITE" id="PS50222">
    <property type="entry name" value="EF_HAND_2"/>
    <property type="match status" value="1"/>
</dbReference>
<dbReference type="Proteomes" id="UP000013827">
    <property type="component" value="Unassembled WGS sequence"/>
</dbReference>
<organism evidence="3 4">
    <name type="scientific">Emiliania huxleyi (strain CCMP1516)</name>
    <dbReference type="NCBI Taxonomy" id="280463"/>
    <lineage>
        <taxon>Eukaryota</taxon>
        <taxon>Haptista</taxon>
        <taxon>Haptophyta</taxon>
        <taxon>Prymnesiophyceae</taxon>
        <taxon>Isochrysidales</taxon>
        <taxon>Noelaerhabdaceae</taxon>
        <taxon>Emiliania</taxon>
    </lineage>
</organism>
<keyword evidence="4" id="KW-1185">Reference proteome</keyword>
<dbReference type="KEGG" id="ehx:EMIHUDRAFT_311211"/>
<dbReference type="Gene3D" id="1.10.238.10">
    <property type="entry name" value="EF-hand"/>
    <property type="match status" value="1"/>
</dbReference>
<keyword evidence="1" id="KW-0732">Signal</keyword>
<feature type="signal peptide" evidence="1">
    <location>
        <begin position="1"/>
        <end position="20"/>
    </location>
</feature>